<proteinExistence type="predicted"/>
<feature type="transmembrane region" description="Helical" evidence="1">
    <location>
        <begin position="7"/>
        <end position="29"/>
    </location>
</feature>
<evidence type="ECO:0000256" key="1">
    <source>
        <dbReference type="SAM" id="Phobius"/>
    </source>
</evidence>
<dbReference type="PANTHER" id="PTHR34094">
    <property type="match status" value="1"/>
</dbReference>
<dbReference type="KEGG" id="aarg:Aargi30884_22600"/>
<feature type="domain" description="DUF4097" evidence="2">
    <location>
        <begin position="112"/>
        <end position="217"/>
    </location>
</feature>
<dbReference type="Pfam" id="PF13349">
    <property type="entry name" value="DUF4097"/>
    <property type="match status" value="1"/>
</dbReference>
<dbReference type="InterPro" id="IPR025164">
    <property type="entry name" value="Toastrack_DUF4097"/>
</dbReference>
<accession>A0A6N4TKU6</accession>
<reference evidence="4" key="1">
    <citation type="submission" date="2019-05" db="EMBL/GenBank/DDBJ databases">
        <title>Complete genome sequencing of Absiella argi strain JCM 30884.</title>
        <authorList>
            <person name="Sakamoto M."/>
            <person name="Murakami T."/>
            <person name="Mori H."/>
        </authorList>
    </citation>
    <scope>NUCLEOTIDE SEQUENCE [LARGE SCALE GENOMIC DNA]</scope>
    <source>
        <strain evidence="4">JCM 30884</strain>
    </source>
</reference>
<evidence type="ECO:0000313" key="3">
    <source>
        <dbReference type="EMBL" id="BBK23357.1"/>
    </source>
</evidence>
<keyword evidence="1" id="KW-0472">Membrane</keyword>
<dbReference type="PANTHER" id="PTHR34094:SF1">
    <property type="entry name" value="PROTEIN FAM185A"/>
    <property type="match status" value="1"/>
</dbReference>
<protein>
    <recommendedName>
        <fullName evidence="2">DUF4097 domain-containing protein</fullName>
    </recommendedName>
</protein>
<organism evidence="3 4">
    <name type="scientific">Amedibacterium intestinale</name>
    <dbReference type="NCBI Taxonomy" id="2583452"/>
    <lineage>
        <taxon>Bacteria</taxon>
        <taxon>Bacillati</taxon>
        <taxon>Bacillota</taxon>
        <taxon>Erysipelotrichia</taxon>
        <taxon>Erysipelotrichales</taxon>
        <taxon>Erysipelotrichaceae</taxon>
        <taxon>Amedibacterium</taxon>
    </lineage>
</organism>
<evidence type="ECO:0000313" key="4">
    <source>
        <dbReference type="Proteomes" id="UP000464754"/>
    </source>
</evidence>
<dbReference type="AlphaFoldDB" id="A0A6N4TKU6"/>
<keyword evidence="4" id="KW-1185">Reference proteome</keyword>
<dbReference type="Proteomes" id="UP000464754">
    <property type="component" value="Chromosome"/>
</dbReference>
<sequence length="291" mass="31651">MKKHNKLFYISITGLLLVVVGTCMIGAGISAGGSKTFLSVNESTASWWPFSASVGFGDGEWDNKEIFHGSVKKSFTPKNIIELHVAVGDIEIRKGNENICTLYNIADDKFEMKEEDGKLFIKVLSSIGNNKNQKLVLQLKDPTQVKVVSASVETGDVDISNMELEEIYAKSNVGDVTLKNVQAKAGSITSETGDIETVNTIFDMVEIGSQVGDIDYDGDIKGNSSINTEVGDINVSLMRGKEEYGFKVVSSLGDIEIDDEKYAYGETSLNANTKQNIQINCSTGSVEINFK</sequence>
<dbReference type="RefSeq" id="WP_158572267.1">
    <property type="nucleotide sequence ID" value="NZ_AP019695.1"/>
</dbReference>
<name>A0A6N4TKU6_9FIRM</name>
<evidence type="ECO:0000259" key="2">
    <source>
        <dbReference type="Pfam" id="PF13349"/>
    </source>
</evidence>
<dbReference type="EMBL" id="AP019695">
    <property type="protein sequence ID" value="BBK23357.1"/>
    <property type="molecule type" value="Genomic_DNA"/>
</dbReference>
<keyword evidence="1" id="KW-0812">Transmembrane</keyword>
<gene>
    <name evidence="3" type="ORF">Aargi30884_22600</name>
</gene>
<keyword evidence="1" id="KW-1133">Transmembrane helix</keyword>